<evidence type="ECO:0000259" key="3">
    <source>
        <dbReference type="PROSITE" id="PS51272"/>
    </source>
</evidence>
<keyword evidence="5" id="KW-1185">Reference proteome</keyword>
<feature type="domain" description="SLH" evidence="3">
    <location>
        <begin position="120"/>
        <end position="180"/>
    </location>
</feature>
<evidence type="ECO:0000256" key="1">
    <source>
        <dbReference type="SAM" id="MobiDB-lite"/>
    </source>
</evidence>
<dbReference type="OrthoDB" id="1522627at2"/>
<keyword evidence="2" id="KW-1133">Transmembrane helix</keyword>
<evidence type="ECO:0000313" key="5">
    <source>
        <dbReference type="Proteomes" id="UP000182190"/>
    </source>
</evidence>
<name>A0A7Z9BQH0_9CYAN</name>
<dbReference type="InterPro" id="IPR001119">
    <property type="entry name" value="SLH_dom"/>
</dbReference>
<feature type="region of interest" description="Disordered" evidence="1">
    <location>
        <begin position="259"/>
        <end position="293"/>
    </location>
</feature>
<dbReference type="EMBL" id="CZCS02000014">
    <property type="protein sequence ID" value="VXD14991.1"/>
    <property type="molecule type" value="Genomic_DNA"/>
</dbReference>
<protein>
    <submittedName>
        <fullName evidence="4">Surface layer protein</fullName>
    </submittedName>
</protein>
<dbReference type="PANTHER" id="PTHR43308">
    <property type="entry name" value="OUTER MEMBRANE PROTEIN ALPHA-RELATED"/>
    <property type="match status" value="1"/>
</dbReference>
<keyword evidence="2" id="KW-0472">Membrane</keyword>
<organism evidence="4 5">
    <name type="scientific">Planktothrix paucivesiculata PCC 9631</name>
    <dbReference type="NCBI Taxonomy" id="671071"/>
    <lineage>
        <taxon>Bacteria</taxon>
        <taxon>Bacillati</taxon>
        <taxon>Cyanobacteriota</taxon>
        <taxon>Cyanophyceae</taxon>
        <taxon>Oscillatoriophycideae</taxon>
        <taxon>Oscillatoriales</taxon>
        <taxon>Microcoleaceae</taxon>
        <taxon>Planktothrix</taxon>
    </lineage>
</organism>
<feature type="compositionally biased region" description="Low complexity" evidence="1">
    <location>
        <begin position="266"/>
        <end position="284"/>
    </location>
</feature>
<feature type="domain" description="SLH" evidence="3">
    <location>
        <begin position="55"/>
        <end position="119"/>
    </location>
</feature>
<keyword evidence="2" id="KW-0812">Transmembrane</keyword>
<dbReference type="Proteomes" id="UP000182190">
    <property type="component" value="Unassembled WGS sequence"/>
</dbReference>
<evidence type="ECO:0000256" key="2">
    <source>
        <dbReference type="SAM" id="Phobius"/>
    </source>
</evidence>
<accession>A0A7Z9BQH0</accession>
<reference evidence="4" key="1">
    <citation type="submission" date="2019-10" db="EMBL/GenBank/DDBJ databases">
        <authorList>
            <consortium name="Genoscope - CEA"/>
            <person name="William W."/>
        </authorList>
    </citation>
    <scope>NUCLEOTIDE SEQUENCE [LARGE SCALE GENOMIC DNA]</scope>
    <source>
        <strain evidence="4">BBR_PRJEB10994</strain>
    </source>
</reference>
<gene>
    <name evidence="4" type="ORF">PL9631_1100033</name>
</gene>
<comment type="caution">
    <text evidence="4">The sequence shown here is derived from an EMBL/GenBank/DDBJ whole genome shotgun (WGS) entry which is preliminary data.</text>
</comment>
<evidence type="ECO:0000313" key="4">
    <source>
        <dbReference type="EMBL" id="VXD14991.1"/>
    </source>
</evidence>
<dbReference type="Pfam" id="PF00395">
    <property type="entry name" value="SLH"/>
    <property type="match status" value="3"/>
</dbReference>
<dbReference type="AlphaFoldDB" id="A0A7Z9BQH0"/>
<dbReference type="PANTHER" id="PTHR43308:SF5">
    <property type="entry name" value="S-LAYER PROTEIN _ PEPTIDOGLYCAN ENDO-BETA-N-ACETYLGLUCOSAMINIDASE"/>
    <property type="match status" value="1"/>
</dbReference>
<proteinExistence type="predicted"/>
<feature type="domain" description="SLH" evidence="3">
    <location>
        <begin position="183"/>
        <end position="247"/>
    </location>
</feature>
<dbReference type="RefSeq" id="WP_083624639.1">
    <property type="nucleotide sequence ID" value="NZ_LR735029.1"/>
</dbReference>
<sequence>MKSKIVSYFKSGKSIAFLPLKWISNRSSFKLFFIVALGIIVTHKYLPLVNVIAAENSRDFSDIKGHWAQNCIESLAQKNIVKGYYEDDTFRPDSPVTRAEFAAILNQAFPKIPRGEKAISFVDVPTDFWAHNAIQSVNQKGFMSGYLGSVFNPLLNIPRVQAFVAVVNGLEYKSSQVSPQQLTRLFDDTADIPEYGKQAIATATENWLVVNYPNVRRLNPNKPATRAEVATLICQAISEDKTKALVPTQYIARVSISDPPAVSSEAKPTPAAPAATMQPQAKPPIESRPNSAPDIKDLKVQKTLTLGEIKAELLADSNSTIQVMQIKITRRGELISEDVVSMANLSSPGIKTVKTGRVIDFKILDLDNDKEPEILVDLLVEGENNLQGYYSVIYRYSPIKKEYRDLQQKWGLTSYQLKTDNSENSILIHYDQRFSQEFQVYSPEQLPLQIFKYQFGEWQDVTRQYAELIKEHNSALLQEVNKRSRLKQDLKGVLAAYLAQQYLLGQSDSGWKTVQELYQNSDRNQFFTQLRQWLKKTGYTD</sequence>
<dbReference type="InterPro" id="IPR051465">
    <property type="entry name" value="Cell_Envelope_Struct_Comp"/>
</dbReference>
<dbReference type="PROSITE" id="PS51272">
    <property type="entry name" value="SLH"/>
    <property type="match status" value="3"/>
</dbReference>
<feature type="transmembrane region" description="Helical" evidence="2">
    <location>
        <begin position="31"/>
        <end position="53"/>
    </location>
</feature>